<evidence type="ECO:0000313" key="2">
    <source>
        <dbReference type="EMBL" id="MBP1934891.1"/>
    </source>
</evidence>
<evidence type="ECO:0000313" key="3">
    <source>
        <dbReference type="Proteomes" id="UP001519343"/>
    </source>
</evidence>
<dbReference type="EMBL" id="JAGGKT010000030">
    <property type="protein sequence ID" value="MBP1934891.1"/>
    <property type="molecule type" value="Genomic_DNA"/>
</dbReference>
<feature type="coiled-coil region" evidence="1">
    <location>
        <begin position="21"/>
        <end position="87"/>
    </location>
</feature>
<keyword evidence="3" id="KW-1185">Reference proteome</keyword>
<evidence type="ECO:0000256" key="1">
    <source>
        <dbReference type="SAM" id="Coils"/>
    </source>
</evidence>
<dbReference type="RefSeq" id="WP_209812865.1">
    <property type="nucleotide sequence ID" value="NZ_JAGGKT010000030.1"/>
</dbReference>
<comment type="caution">
    <text evidence="2">The sequence shown here is derived from an EMBL/GenBank/DDBJ whole genome shotgun (WGS) entry which is preliminary data.</text>
</comment>
<accession>A0ABS4GX96</accession>
<dbReference type="Proteomes" id="UP001519343">
    <property type="component" value="Unassembled WGS sequence"/>
</dbReference>
<name>A0ABS4GX96_9BACL</name>
<protein>
    <submittedName>
        <fullName evidence="2">Uncharacterized protein</fullName>
    </submittedName>
</protein>
<proteinExistence type="predicted"/>
<keyword evidence="1" id="KW-0175">Coiled coil</keyword>
<reference evidence="2 3" key="1">
    <citation type="submission" date="2021-03" db="EMBL/GenBank/DDBJ databases">
        <title>Genomic Encyclopedia of Type Strains, Phase IV (KMG-IV): sequencing the most valuable type-strain genomes for metagenomic binning, comparative biology and taxonomic classification.</title>
        <authorList>
            <person name="Goeker M."/>
        </authorList>
    </citation>
    <scope>NUCLEOTIDE SEQUENCE [LARGE SCALE GENOMIC DNA]</scope>
    <source>
        <strain evidence="2 3">DSM 24738</strain>
    </source>
</reference>
<sequence length="218" mass="26097">MDWMRWTKGQLRLYVSRDLFKQDIENELEAAEDDVRISTTHWKMTTSFSSLPSSPVEEEVERRESIKERLLRQLKEHETQCKKIHSSLQTLSNIERSALEWAYMNASYNSDLNIADFLNVPLNEFWRVKITALHKVYCSLKSTTHPINLDDYLERERQKRKRNLKIDGEKPIRIQDRNRRKISHPDLYDFTQGMKDTFIPWYELPRLAEFVHLAKGVR</sequence>
<gene>
    <name evidence="2" type="ORF">J2Z37_004911</name>
</gene>
<organism evidence="2 3">
    <name type="scientific">Ammoniphilus resinae</name>
    <dbReference type="NCBI Taxonomy" id="861532"/>
    <lineage>
        <taxon>Bacteria</taxon>
        <taxon>Bacillati</taxon>
        <taxon>Bacillota</taxon>
        <taxon>Bacilli</taxon>
        <taxon>Bacillales</taxon>
        <taxon>Paenibacillaceae</taxon>
        <taxon>Aneurinibacillus group</taxon>
        <taxon>Ammoniphilus</taxon>
    </lineage>
</organism>